<sequence length="91" mass="9712">MEQPDELVLDFDDDLLDTSTSSAPVGDTDESTAAYSIAPTACEGADVCASSNKDTPWSNYLGRSVVLQFLRARKSKVRQNGLQCIAVQAVG</sequence>
<proteinExistence type="predicted"/>
<accession>A0A914VMX8</accession>
<evidence type="ECO:0000313" key="1">
    <source>
        <dbReference type="Proteomes" id="UP000887566"/>
    </source>
</evidence>
<name>A0A914VMX8_9BILA</name>
<keyword evidence="1" id="KW-1185">Reference proteome</keyword>
<dbReference type="AlphaFoldDB" id="A0A914VMX8"/>
<dbReference type="Proteomes" id="UP000887566">
    <property type="component" value="Unplaced"/>
</dbReference>
<dbReference type="WBParaSite" id="PSAMB.scaffold224size64196.g3418.t1">
    <property type="protein sequence ID" value="PSAMB.scaffold224size64196.g3418.t1"/>
    <property type="gene ID" value="PSAMB.scaffold224size64196.g3418"/>
</dbReference>
<evidence type="ECO:0000313" key="2">
    <source>
        <dbReference type="WBParaSite" id="PSAMB.scaffold224size64196.g3418.t1"/>
    </source>
</evidence>
<protein>
    <submittedName>
        <fullName evidence="2">Uncharacterized protein</fullName>
    </submittedName>
</protein>
<reference evidence="2" key="1">
    <citation type="submission" date="2022-11" db="UniProtKB">
        <authorList>
            <consortium name="WormBaseParasite"/>
        </authorList>
    </citation>
    <scope>IDENTIFICATION</scope>
</reference>
<organism evidence="1 2">
    <name type="scientific">Plectus sambesii</name>
    <dbReference type="NCBI Taxonomy" id="2011161"/>
    <lineage>
        <taxon>Eukaryota</taxon>
        <taxon>Metazoa</taxon>
        <taxon>Ecdysozoa</taxon>
        <taxon>Nematoda</taxon>
        <taxon>Chromadorea</taxon>
        <taxon>Plectida</taxon>
        <taxon>Plectina</taxon>
        <taxon>Plectoidea</taxon>
        <taxon>Plectidae</taxon>
        <taxon>Plectus</taxon>
    </lineage>
</organism>